<dbReference type="AlphaFoldDB" id="A0A1B2HQ65"/>
<gene>
    <name evidence="2" type="ORF">BBK82_31220</name>
</gene>
<dbReference type="InterPro" id="IPR015943">
    <property type="entry name" value="WD40/YVTN_repeat-like_dom_sf"/>
</dbReference>
<dbReference type="InterPro" id="IPR027417">
    <property type="entry name" value="P-loop_NTPase"/>
</dbReference>
<dbReference type="Gene3D" id="3.40.50.300">
    <property type="entry name" value="P-loop containing nucleotide triphosphate hydrolases"/>
    <property type="match status" value="1"/>
</dbReference>
<dbReference type="STRING" id="1586287.BBK82_31220"/>
<dbReference type="RefSeq" id="WP_065918194.1">
    <property type="nucleotide sequence ID" value="NZ_CP016793.1"/>
</dbReference>
<dbReference type="Pfam" id="PF20703">
    <property type="entry name" value="nSTAND1"/>
    <property type="match status" value="1"/>
</dbReference>
<protein>
    <recommendedName>
        <fullName evidence="1">Novel STAND NTPase 1 domain-containing protein</fullName>
    </recommendedName>
</protein>
<accession>A0A1B2HQ65</accession>
<dbReference type="EMBL" id="CP016793">
    <property type="protein sequence ID" value="ANZ39853.1"/>
    <property type="molecule type" value="Genomic_DNA"/>
</dbReference>
<proteinExistence type="predicted"/>
<dbReference type="SUPFAM" id="SSF101908">
    <property type="entry name" value="Putative isomerase YbhE"/>
    <property type="match status" value="1"/>
</dbReference>
<evidence type="ECO:0000259" key="1">
    <source>
        <dbReference type="Pfam" id="PF20703"/>
    </source>
</evidence>
<dbReference type="SUPFAM" id="SSF52540">
    <property type="entry name" value="P-loop containing nucleoside triphosphate hydrolases"/>
    <property type="match status" value="1"/>
</dbReference>
<reference evidence="2 3" key="1">
    <citation type="submission" date="2016-07" db="EMBL/GenBank/DDBJ databases">
        <title>Complete genome sequence of the Lentzea guizhouensis DHS C013.</title>
        <authorList>
            <person name="Cao C."/>
        </authorList>
    </citation>
    <scope>NUCLEOTIDE SEQUENCE [LARGE SCALE GENOMIC DNA]</scope>
    <source>
        <strain evidence="2 3">DHS C013</strain>
    </source>
</reference>
<name>A0A1B2HQ65_9PSEU</name>
<sequence>MAKRAHFSSTTLSDAAGGKRLPSLAVTIAFVRACGADPAEWEQRWRSIAAELSAPAAPDNTGKGPYPGLSAYEVEDADRFFGREALIANIAGRLGGRRFVAVFGPSGSGKSSVLRAGLVPHLPGPVVVFTPGAHPLEECAVHLSARLGFSAPEAFRELKEDPGSLGVLVRQALAAGPADAQLVLVVDQFEEVFTLCRDADERVAFLTALITAAHGEQSRCRVVIGVRADFYARCTLHADLVAAWQDAMVTVTPMSADELRRAITGPARTAECTVEGALVTTLVAETHGEAGVLPLLSHALLETWRRRQGNTLTVAAFDAAGGIRGALVQTAEATFDALDQHQQEAARALFLRLCALGDGTEDTKRRVTLTEIDDVTVLDELTDARLVTRTQDDVEITHEALIRAWPRLSGWLAEDRDGQRLHRELTDATATWERHGRDPDSLLRGARLTAVADWAWDANAPLNKAEQRFLDESVAADERAYTRQRRSRHRRRATVLLQAALLTAVLVIDGAAVQSTIDGSGNRNAELAEWAVTEAVKMRDTAPSMAAYVALAGYRLDPTQRAGTTLVSTLATATSERLAAPHKVLTDYGLPSFTGGRNSGKQVRGTALLVDRQLRNMDMYLNVTHASMSAGGQLFALVDDQQVVRLSDRTTHRTVATLPGRFTRTAFDVISSRRLLAAEEEGGTTVLWDVTNSSAPQRGATIPGARGIFTGYYLVTVEQDIVRVWDVDKPAEPQMRLEARVPNASSAVVADAGADLVVGTATGELQLWELGEHPARPFAVVQAHSGPITAISASSDGRTVITAGEGKITPWYRNSEERLTKGADLDSRTPTTVALLWAPDGSSLLAVDEDNNEYQWHLDHEGANADACRMLSAARPTDEQWQRHFGSPPRLPMPCTA</sequence>
<keyword evidence="3" id="KW-1185">Reference proteome</keyword>
<dbReference type="KEGG" id="led:BBK82_31220"/>
<feature type="domain" description="Novel STAND NTPase 1" evidence="1">
    <location>
        <begin position="65"/>
        <end position="440"/>
    </location>
</feature>
<evidence type="ECO:0000313" key="3">
    <source>
        <dbReference type="Proteomes" id="UP000093053"/>
    </source>
</evidence>
<organism evidence="2 3">
    <name type="scientific">Lentzea guizhouensis</name>
    <dbReference type="NCBI Taxonomy" id="1586287"/>
    <lineage>
        <taxon>Bacteria</taxon>
        <taxon>Bacillati</taxon>
        <taxon>Actinomycetota</taxon>
        <taxon>Actinomycetes</taxon>
        <taxon>Pseudonocardiales</taxon>
        <taxon>Pseudonocardiaceae</taxon>
        <taxon>Lentzea</taxon>
    </lineage>
</organism>
<dbReference type="InterPro" id="IPR049052">
    <property type="entry name" value="nSTAND1"/>
</dbReference>
<dbReference type="Proteomes" id="UP000093053">
    <property type="component" value="Chromosome"/>
</dbReference>
<evidence type="ECO:0000313" key="2">
    <source>
        <dbReference type="EMBL" id="ANZ39853.1"/>
    </source>
</evidence>
<dbReference type="Gene3D" id="2.130.10.10">
    <property type="entry name" value="YVTN repeat-like/Quinoprotein amine dehydrogenase"/>
    <property type="match status" value="1"/>
</dbReference>